<dbReference type="Pfam" id="PF05699">
    <property type="entry name" value="Dimer_Tnp_hAT"/>
    <property type="match status" value="1"/>
</dbReference>
<dbReference type="PANTHER" id="PTHR47611">
    <property type="entry name" value="HAT DIMERISATION DOMAIN, C-TERMINAL"/>
    <property type="match status" value="1"/>
</dbReference>
<sequence>MHHMRFATEEDKAEAIEFLHKELMKCFSVATRTNKTFRGKQQSADPPLPNMNFDEDPETNDVICADEPTQPKKIKLEAPKQDVSKTEPISWLDDIIFVKETKALDLTKLAKKEMDCYLSEPSVDPRYPALSWWKQNESKYPKLSILAKKYLAIPASSVSSERIFSLTGNLISKKRSRLRSYLVDMMVFLNKNKK</sequence>
<keyword evidence="4" id="KW-1185">Reference proteome</keyword>
<reference evidence="3" key="1">
    <citation type="submission" date="2022-11" db="EMBL/GenBank/DDBJ databases">
        <title>Centuries of genome instability and evolution in soft-shell clam transmissible cancer (bioRxiv).</title>
        <authorList>
            <person name="Hart S.F.M."/>
            <person name="Yonemitsu M.A."/>
            <person name="Giersch R.M."/>
            <person name="Beal B.F."/>
            <person name="Arriagada G."/>
            <person name="Davis B.W."/>
            <person name="Ostrander E.A."/>
            <person name="Goff S.P."/>
            <person name="Metzger M.J."/>
        </authorList>
    </citation>
    <scope>NUCLEOTIDE SEQUENCE</scope>
    <source>
        <strain evidence="3">MELC-2E11</strain>
        <tissue evidence="3">Siphon/mantle</tissue>
    </source>
</reference>
<evidence type="ECO:0000259" key="2">
    <source>
        <dbReference type="Pfam" id="PF05699"/>
    </source>
</evidence>
<feature type="domain" description="HAT C-terminal dimerisation" evidence="2">
    <location>
        <begin position="113"/>
        <end position="192"/>
    </location>
</feature>
<dbReference type="SUPFAM" id="SSF53098">
    <property type="entry name" value="Ribonuclease H-like"/>
    <property type="match status" value="1"/>
</dbReference>
<organism evidence="3 4">
    <name type="scientific">Mya arenaria</name>
    <name type="common">Soft-shell clam</name>
    <dbReference type="NCBI Taxonomy" id="6604"/>
    <lineage>
        <taxon>Eukaryota</taxon>
        <taxon>Metazoa</taxon>
        <taxon>Spiralia</taxon>
        <taxon>Lophotrochozoa</taxon>
        <taxon>Mollusca</taxon>
        <taxon>Bivalvia</taxon>
        <taxon>Autobranchia</taxon>
        <taxon>Heteroconchia</taxon>
        <taxon>Euheterodonta</taxon>
        <taxon>Imparidentia</taxon>
        <taxon>Neoheterodontei</taxon>
        <taxon>Myida</taxon>
        <taxon>Myoidea</taxon>
        <taxon>Myidae</taxon>
        <taxon>Mya</taxon>
    </lineage>
</organism>
<name>A0ABY7DSY4_MYAAR</name>
<proteinExistence type="predicted"/>
<accession>A0ABY7DSY4</accession>
<dbReference type="InterPro" id="IPR012337">
    <property type="entry name" value="RNaseH-like_sf"/>
</dbReference>
<dbReference type="EMBL" id="CP111014">
    <property type="protein sequence ID" value="WAR00525.1"/>
    <property type="molecule type" value="Genomic_DNA"/>
</dbReference>
<feature type="region of interest" description="Disordered" evidence="1">
    <location>
        <begin position="36"/>
        <end position="56"/>
    </location>
</feature>
<protein>
    <submittedName>
        <fullName evidence="3">TRA1-like protein</fullName>
    </submittedName>
</protein>
<evidence type="ECO:0000313" key="4">
    <source>
        <dbReference type="Proteomes" id="UP001164746"/>
    </source>
</evidence>
<dbReference type="InterPro" id="IPR008906">
    <property type="entry name" value="HATC_C_dom"/>
</dbReference>
<dbReference type="PANTHER" id="PTHR47611:SF3">
    <property type="entry name" value="HAT C-TERMINAL DIMERISATION DOMAIN-CONTAINING PROTEIN"/>
    <property type="match status" value="1"/>
</dbReference>
<evidence type="ECO:0000256" key="1">
    <source>
        <dbReference type="SAM" id="MobiDB-lite"/>
    </source>
</evidence>
<evidence type="ECO:0000313" key="3">
    <source>
        <dbReference type="EMBL" id="WAR00525.1"/>
    </source>
</evidence>
<dbReference type="Proteomes" id="UP001164746">
    <property type="component" value="Chromosome 3"/>
</dbReference>
<gene>
    <name evidence="3" type="ORF">MAR_024897</name>
</gene>